<protein>
    <submittedName>
        <fullName evidence="1">Uncharacterized protein</fullName>
    </submittedName>
</protein>
<evidence type="ECO:0000313" key="1">
    <source>
        <dbReference type="EMBL" id="PNT48236.1"/>
    </source>
</evidence>
<evidence type="ECO:0000313" key="2">
    <source>
        <dbReference type="Proteomes" id="UP000006729"/>
    </source>
</evidence>
<keyword evidence="2" id="KW-1185">Reference proteome</keyword>
<reference evidence="1 2" key="1">
    <citation type="journal article" date="2006" name="Science">
        <title>The genome of black cottonwood, Populus trichocarpa (Torr. &amp; Gray).</title>
        <authorList>
            <person name="Tuskan G.A."/>
            <person name="Difazio S."/>
            <person name="Jansson S."/>
            <person name="Bohlmann J."/>
            <person name="Grigoriev I."/>
            <person name="Hellsten U."/>
            <person name="Putnam N."/>
            <person name="Ralph S."/>
            <person name="Rombauts S."/>
            <person name="Salamov A."/>
            <person name="Schein J."/>
            <person name="Sterck L."/>
            <person name="Aerts A."/>
            <person name="Bhalerao R.R."/>
            <person name="Bhalerao R.P."/>
            <person name="Blaudez D."/>
            <person name="Boerjan W."/>
            <person name="Brun A."/>
            <person name="Brunner A."/>
            <person name="Busov V."/>
            <person name="Campbell M."/>
            <person name="Carlson J."/>
            <person name="Chalot M."/>
            <person name="Chapman J."/>
            <person name="Chen G.L."/>
            <person name="Cooper D."/>
            <person name="Coutinho P.M."/>
            <person name="Couturier J."/>
            <person name="Covert S."/>
            <person name="Cronk Q."/>
            <person name="Cunningham R."/>
            <person name="Davis J."/>
            <person name="Degroeve S."/>
            <person name="Dejardin A."/>
            <person name="Depamphilis C."/>
            <person name="Detter J."/>
            <person name="Dirks B."/>
            <person name="Dubchak I."/>
            <person name="Duplessis S."/>
            <person name="Ehlting J."/>
            <person name="Ellis B."/>
            <person name="Gendler K."/>
            <person name="Goodstein D."/>
            <person name="Gribskov M."/>
            <person name="Grimwood J."/>
            <person name="Groover A."/>
            <person name="Gunter L."/>
            <person name="Hamberger B."/>
            <person name="Heinze B."/>
            <person name="Helariutta Y."/>
            <person name="Henrissat B."/>
            <person name="Holligan D."/>
            <person name="Holt R."/>
            <person name="Huang W."/>
            <person name="Islam-Faridi N."/>
            <person name="Jones S."/>
            <person name="Jones-Rhoades M."/>
            <person name="Jorgensen R."/>
            <person name="Joshi C."/>
            <person name="Kangasjarvi J."/>
            <person name="Karlsson J."/>
            <person name="Kelleher C."/>
            <person name="Kirkpatrick R."/>
            <person name="Kirst M."/>
            <person name="Kohler A."/>
            <person name="Kalluri U."/>
            <person name="Larimer F."/>
            <person name="Leebens-Mack J."/>
            <person name="Leple J.C."/>
            <person name="Locascio P."/>
            <person name="Lou Y."/>
            <person name="Lucas S."/>
            <person name="Martin F."/>
            <person name="Montanini B."/>
            <person name="Napoli C."/>
            <person name="Nelson D.R."/>
            <person name="Nelson C."/>
            <person name="Nieminen K."/>
            <person name="Nilsson O."/>
            <person name="Pereda V."/>
            <person name="Peter G."/>
            <person name="Philippe R."/>
            <person name="Pilate G."/>
            <person name="Poliakov A."/>
            <person name="Razumovskaya J."/>
            <person name="Richardson P."/>
            <person name="Rinaldi C."/>
            <person name="Ritland K."/>
            <person name="Rouze P."/>
            <person name="Ryaboy D."/>
            <person name="Schmutz J."/>
            <person name="Schrader J."/>
            <person name="Segerman B."/>
            <person name="Shin H."/>
            <person name="Siddiqui A."/>
            <person name="Sterky F."/>
            <person name="Terry A."/>
            <person name="Tsai C.J."/>
            <person name="Uberbacher E."/>
            <person name="Unneberg P."/>
            <person name="Vahala J."/>
            <person name="Wall K."/>
            <person name="Wessler S."/>
            <person name="Yang G."/>
            <person name="Yin T."/>
            <person name="Douglas C."/>
            <person name="Marra M."/>
            <person name="Sandberg G."/>
            <person name="Van de Peer Y."/>
            <person name="Rokhsar D."/>
        </authorList>
    </citation>
    <scope>NUCLEOTIDE SEQUENCE [LARGE SCALE GENOMIC DNA]</scope>
    <source>
        <strain evidence="2">cv. Nisqually</strain>
    </source>
</reference>
<dbReference type="AlphaFoldDB" id="A0A2K2BEN4"/>
<accession>A0A2K2BEN4</accession>
<organism evidence="1 2">
    <name type="scientific">Populus trichocarpa</name>
    <name type="common">Western balsam poplar</name>
    <name type="synonym">Populus balsamifera subsp. trichocarpa</name>
    <dbReference type="NCBI Taxonomy" id="3694"/>
    <lineage>
        <taxon>Eukaryota</taxon>
        <taxon>Viridiplantae</taxon>
        <taxon>Streptophyta</taxon>
        <taxon>Embryophyta</taxon>
        <taxon>Tracheophyta</taxon>
        <taxon>Spermatophyta</taxon>
        <taxon>Magnoliopsida</taxon>
        <taxon>eudicotyledons</taxon>
        <taxon>Gunneridae</taxon>
        <taxon>Pentapetalae</taxon>
        <taxon>rosids</taxon>
        <taxon>fabids</taxon>
        <taxon>Malpighiales</taxon>
        <taxon>Salicaceae</taxon>
        <taxon>Saliceae</taxon>
        <taxon>Populus</taxon>
    </lineage>
</organism>
<dbReference type="InParanoid" id="A0A2K2BEN4"/>
<name>A0A2K2BEN4_POPTR</name>
<proteinExistence type="predicted"/>
<dbReference type="EMBL" id="CM009291">
    <property type="protein sequence ID" value="PNT48236.1"/>
    <property type="molecule type" value="Genomic_DNA"/>
</dbReference>
<gene>
    <name evidence="1" type="ORF">POPTR_002G068000</name>
</gene>
<dbReference type="Proteomes" id="UP000006729">
    <property type="component" value="Chromosome 2"/>
</dbReference>
<sequence length="81" mass="9217">MMEVVLTSLNLSIWLSPPEIVLHGWLAGLLLNINQVRSQVFACLMSKWSGVFLQRGLAFFLLSRINTGQYCVFKLISLDFQ</sequence>